<evidence type="ECO:0000313" key="3">
    <source>
        <dbReference type="Proteomes" id="UP000518266"/>
    </source>
</evidence>
<reference evidence="2 3" key="1">
    <citation type="submission" date="2020-03" db="EMBL/GenBank/DDBJ databases">
        <title>Dissostichus mawsoni Genome sequencing and assembly.</title>
        <authorList>
            <person name="Park H."/>
        </authorList>
    </citation>
    <scope>NUCLEOTIDE SEQUENCE [LARGE SCALE GENOMIC DNA]</scope>
    <source>
        <strain evidence="2">DM0001</strain>
        <tissue evidence="2">Muscle</tissue>
    </source>
</reference>
<dbReference type="AlphaFoldDB" id="A0A7J5Y0B9"/>
<sequence>MTGELRRQGEQSVVSQHGQPQAAERRQLGLHQSDEAVGRSTSAPISSSSSSSSPLWTGLAGLDSASFLMFIATTYTWERRLDNMAWELGLWYGGKLFNDVLQGLQAGHPQLVAVVCGRHEGHADEVRQMEHQLISWIEKQGLAGSSQVKVRFVILTQQDDATQAVRGKYPRHPAGRHRGLGLVIFAQACEHAVIVHLLLQGHLCRVSANEKASLQREMTACGPVYHGYQNTASCPSPDPACQTERPPDRLSLSELPQTGHGSAAQQQVRAAQVHLQGSHSTRQGTRLDRLTWRGANMCSCCKQDMAAACTRESEWSCIMAQPTRQDERMVEIVAPFPGKNTE</sequence>
<dbReference type="EMBL" id="JAAKFY010000019">
    <property type="protein sequence ID" value="KAF3842289.1"/>
    <property type="molecule type" value="Genomic_DNA"/>
</dbReference>
<evidence type="ECO:0000256" key="1">
    <source>
        <dbReference type="SAM" id="MobiDB-lite"/>
    </source>
</evidence>
<comment type="caution">
    <text evidence="2">The sequence shown here is derived from an EMBL/GenBank/DDBJ whole genome shotgun (WGS) entry which is preliminary data.</text>
</comment>
<name>A0A7J5Y0B9_DISMA</name>
<protein>
    <submittedName>
        <fullName evidence="2">Uncharacterized protein</fullName>
    </submittedName>
</protein>
<feature type="region of interest" description="Disordered" evidence="1">
    <location>
        <begin position="1"/>
        <end position="55"/>
    </location>
</feature>
<organism evidence="2 3">
    <name type="scientific">Dissostichus mawsoni</name>
    <name type="common">Antarctic cod</name>
    <dbReference type="NCBI Taxonomy" id="36200"/>
    <lineage>
        <taxon>Eukaryota</taxon>
        <taxon>Metazoa</taxon>
        <taxon>Chordata</taxon>
        <taxon>Craniata</taxon>
        <taxon>Vertebrata</taxon>
        <taxon>Euteleostomi</taxon>
        <taxon>Actinopterygii</taxon>
        <taxon>Neopterygii</taxon>
        <taxon>Teleostei</taxon>
        <taxon>Neoteleostei</taxon>
        <taxon>Acanthomorphata</taxon>
        <taxon>Eupercaria</taxon>
        <taxon>Perciformes</taxon>
        <taxon>Notothenioidei</taxon>
        <taxon>Nototheniidae</taxon>
        <taxon>Dissostichus</taxon>
    </lineage>
</organism>
<keyword evidence="3" id="KW-1185">Reference proteome</keyword>
<feature type="compositionally biased region" description="Polar residues" evidence="1">
    <location>
        <begin position="10"/>
        <end position="19"/>
    </location>
</feature>
<evidence type="ECO:0000313" key="2">
    <source>
        <dbReference type="EMBL" id="KAF3842289.1"/>
    </source>
</evidence>
<accession>A0A7J5Y0B9</accession>
<gene>
    <name evidence="2" type="ORF">F7725_024240</name>
</gene>
<feature type="compositionally biased region" description="Basic and acidic residues" evidence="1">
    <location>
        <begin position="23"/>
        <end position="37"/>
    </location>
</feature>
<dbReference type="Proteomes" id="UP000518266">
    <property type="component" value="Unassembled WGS sequence"/>
</dbReference>
<proteinExistence type="predicted"/>